<proteinExistence type="inferred from homology"/>
<keyword evidence="5 8" id="KW-1133">Transmembrane helix</keyword>
<evidence type="ECO:0000256" key="8">
    <source>
        <dbReference type="SAM" id="Phobius"/>
    </source>
</evidence>
<evidence type="ECO:0000256" key="6">
    <source>
        <dbReference type="ARBA" id="ARBA00023136"/>
    </source>
</evidence>
<dbReference type="Proteomes" id="UP000218172">
    <property type="component" value="Unassembled WGS sequence"/>
</dbReference>
<dbReference type="Pfam" id="PF08496">
    <property type="entry name" value="Peptidase_S49_N"/>
    <property type="match status" value="1"/>
</dbReference>
<feature type="non-terminal residue" evidence="11">
    <location>
        <position position="213"/>
    </location>
</feature>
<dbReference type="EMBL" id="NVQR01000007">
    <property type="protein sequence ID" value="PCH63829.1"/>
    <property type="molecule type" value="Genomic_DNA"/>
</dbReference>
<keyword evidence="4 8" id="KW-0812">Transmembrane</keyword>
<keyword evidence="11" id="KW-0378">Hydrolase</keyword>
<accession>A0A2A4MU75</accession>
<feature type="domain" description="Peptidase S49" evidence="9">
    <location>
        <begin position="167"/>
        <end position="212"/>
    </location>
</feature>
<keyword evidence="11" id="KW-0645">Protease</keyword>
<dbReference type="NCBIfam" id="NF008745">
    <property type="entry name" value="PRK11778.1"/>
    <property type="match status" value="1"/>
</dbReference>
<evidence type="ECO:0000259" key="9">
    <source>
        <dbReference type="Pfam" id="PF01343"/>
    </source>
</evidence>
<dbReference type="Gene3D" id="3.90.226.10">
    <property type="entry name" value="2-enoyl-CoA Hydratase, Chain A, domain 1"/>
    <property type="match status" value="1"/>
</dbReference>
<evidence type="ECO:0000256" key="7">
    <source>
        <dbReference type="SAM" id="Coils"/>
    </source>
</evidence>
<evidence type="ECO:0000256" key="5">
    <source>
        <dbReference type="ARBA" id="ARBA00022989"/>
    </source>
</evidence>
<reference evidence="12" key="1">
    <citation type="submission" date="2017-08" db="EMBL/GenBank/DDBJ databases">
        <title>A dynamic microbial community with high functional redundancy inhabits the cold, oxic subseafloor aquifer.</title>
        <authorList>
            <person name="Tully B.J."/>
            <person name="Wheat C.G."/>
            <person name="Glazer B.T."/>
            <person name="Huber J.A."/>
        </authorList>
    </citation>
    <scope>NUCLEOTIDE SEQUENCE [LARGE SCALE GENOMIC DNA]</scope>
</reference>
<dbReference type="AlphaFoldDB" id="A0A2A4MU75"/>
<evidence type="ECO:0000256" key="3">
    <source>
        <dbReference type="ARBA" id="ARBA00022475"/>
    </source>
</evidence>
<name>A0A2A4MU75_9GAMM</name>
<dbReference type="SUPFAM" id="SSF52096">
    <property type="entry name" value="ClpP/crotonase"/>
    <property type="match status" value="1"/>
</dbReference>
<dbReference type="InterPro" id="IPR002142">
    <property type="entry name" value="Peptidase_S49"/>
</dbReference>
<dbReference type="GO" id="GO:0006508">
    <property type="term" value="P:proteolysis"/>
    <property type="evidence" value="ECO:0007669"/>
    <property type="project" value="UniProtKB-KW"/>
</dbReference>
<comment type="similarity">
    <text evidence="2">Belongs to the peptidase S49 family.</text>
</comment>
<keyword evidence="7" id="KW-0175">Coiled coil</keyword>
<dbReference type="GO" id="GO:0005886">
    <property type="term" value="C:plasma membrane"/>
    <property type="evidence" value="ECO:0007669"/>
    <property type="project" value="UniProtKB-SubCell"/>
</dbReference>
<evidence type="ECO:0000256" key="1">
    <source>
        <dbReference type="ARBA" id="ARBA00004236"/>
    </source>
</evidence>
<comment type="caution">
    <text evidence="11">The sequence shown here is derived from an EMBL/GenBank/DDBJ whole genome shotgun (WGS) entry which is preliminary data.</text>
</comment>
<protein>
    <submittedName>
        <fullName evidence="11">Protease SohB</fullName>
    </submittedName>
</protein>
<organism evidence="11 12">
    <name type="scientific">SAR86 cluster bacterium</name>
    <dbReference type="NCBI Taxonomy" id="2030880"/>
    <lineage>
        <taxon>Bacteria</taxon>
        <taxon>Pseudomonadati</taxon>
        <taxon>Pseudomonadota</taxon>
        <taxon>Gammaproteobacteria</taxon>
        <taxon>SAR86 cluster</taxon>
    </lineage>
</organism>
<dbReference type="InterPro" id="IPR029045">
    <property type="entry name" value="ClpP/crotonase-like_dom_sf"/>
</dbReference>
<dbReference type="InterPro" id="IPR013703">
    <property type="entry name" value="Peptidase_S49_N_proteobac"/>
</dbReference>
<evidence type="ECO:0000313" key="11">
    <source>
        <dbReference type="EMBL" id="PCH63829.1"/>
    </source>
</evidence>
<feature type="coiled-coil region" evidence="7">
    <location>
        <begin position="69"/>
        <end position="98"/>
    </location>
</feature>
<evidence type="ECO:0000256" key="4">
    <source>
        <dbReference type="ARBA" id="ARBA00022692"/>
    </source>
</evidence>
<dbReference type="PANTHER" id="PTHR42987">
    <property type="entry name" value="PEPTIDASE S49"/>
    <property type="match status" value="1"/>
</dbReference>
<keyword evidence="6 8" id="KW-0472">Membrane</keyword>
<evidence type="ECO:0000259" key="10">
    <source>
        <dbReference type="Pfam" id="PF08496"/>
    </source>
</evidence>
<dbReference type="Pfam" id="PF01343">
    <property type="entry name" value="Peptidase_S49"/>
    <property type="match status" value="1"/>
</dbReference>
<gene>
    <name evidence="11" type="ORF">COC19_00605</name>
</gene>
<comment type="subcellular location">
    <subcellularLocation>
        <location evidence="1">Cell membrane</location>
    </subcellularLocation>
</comment>
<dbReference type="PANTHER" id="PTHR42987:SF4">
    <property type="entry name" value="PROTEASE SOHB-RELATED"/>
    <property type="match status" value="1"/>
</dbReference>
<sequence length="213" mass="23232">MEYLIQYGVFLAKVITLVVAMIVIIIAIVAASSRQKKSGSKGSIKITRLNDHVEDMRDELLHAVLDDDALKAKEKQDKLKAKAELKEKKALRKKQKNTDVEEPAKKKRDFVLNFDGDIAANAVSSLREEITSILSLADSEDEVILRLESPGGMVHAYGLASSQLERIKKKQIPLTICVDKVAASGGYMMACLADKIVAAPFAILGSIGVILQA</sequence>
<feature type="domain" description="Peptidase S49 N-terminal proteobacteria" evidence="10">
    <location>
        <begin position="2"/>
        <end position="164"/>
    </location>
</feature>
<dbReference type="GO" id="GO:0004252">
    <property type="term" value="F:serine-type endopeptidase activity"/>
    <property type="evidence" value="ECO:0007669"/>
    <property type="project" value="InterPro"/>
</dbReference>
<feature type="transmembrane region" description="Helical" evidence="8">
    <location>
        <begin position="6"/>
        <end position="31"/>
    </location>
</feature>
<evidence type="ECO:0000313" key="12">
    <source>
        <dbReference type="Proteomes" id="UP000218172"/>
    </source>
</evidence>
<evidence type="ECO:0000256" key="2">
    <source>
        <dbReference type="ARBA" id="ARBA00008683"/>
    </source>
</evidence>
<keyword evidence="3" id="KW-1003">Cell membrane</keyword>